<evidence type="ECO:0000313" key="13">
    <source>
        <dbReference type="EMBL" id="MBM6825980.1"/>
    </source>
</evidence>
<accession>A0A938X1H2</accession>
<evidence type="ECO:0000256" key="5">
    <source>
        <dbReference type="ARBA" id="ARBA00022692"/>
    </source>
</evidence>
<keyword evidence="10" id="KW-0961">Cell wall biogenesis/degradation</keyword>
<keyword evidence="5" id="KW-0812">Transmembrane</keyword>
<evidence type="ECO:0000256" key="8">
    <source>
        <dbReference type="ARBA" id="ARBA00022989"/>
    </source>
</evidence>
<dbReference type="InterPro" id="IPR012338">
    <property type="entry name" value="Beta-lactam/transpept-like"/>
</dbReference>
<reference evidence="13" key="1">
    <citation type="submission" date="2020-08" db="EMBL/GenBank/DDBJ databases">
        <authorList>
            <person name="Cejkova D."/>
            <person name="Kubasova T."/>
            <person name="Jahodarova E."/>
            <person name="Rychlik I."/>
        </authorList>
    </citation>
    <scope>NUCLEOTIDE SEQUENCE</scope>
    <source>
        <strain evidence="13">An420c</strain>
    </source>
</reference>
<dbReference type="InterPro" id="IPR001460">
    <property type="entry name" value="PCN-bd_Tpept"/>
</dbReference>
<dbReference type="GO" id="GO:0071972">
    <property type="term" value="F:peptidoglycan L,D-transpeptidase activity"/>
    <property type="evidence" value="ECO:0007669"/>
    <property type="project" value="TreeGrafter"/>
</dbReference>
<dbReference type="GO" id="GO:0008360">
    <property type="term" value="P:regulation of cell shape"/>
    <property type="evidence" value="ECO:0007669"/>
    <property type="project" value="UniProtKB-KW"/>
</dbReference>
<organism evidence="13 14">
    <name type="scientific">Mordavella massiliensis</name>
    <dbReference type="NCBI Taxonomy" id="1871024"/>
    <lineage>
        <taxon>Bacteria</taxon>
        <taxon>Bacillati</taxon>
        <taxon>Bacillota</taxon>
        <taxon>Clostridia</taxon>
        <taxon>Eubacteriales</taxon>
        <taxon>Clostridiaceae</taxon>
        <taxon>Mordavella</taxon>
    </lineage>
</organism>
<dbReference type="GO" id="GO:0008658">
    <property type="term" value="F:penicillin binding"/>
    <property type="evidence" value="ECO:0007669"/>
    <property type="project" value="InterPro"/>
</dbReference>
<keyword evidence="14" id="KW-1185">Reference proteome</keyword>
<sequence length="941" mass="104260">MAAILVQRLFYLQIVRGEDYAEDYELQIQKSKEIEGTRGNIYDRNGNLLAYNELAYSVTFEYSGDYKNKELNQIVSTVIQMVEKNGDSVINDFGIVLDNNDNYTYIAESDTERLRFLADVFGYRTIDKLTEEQRNISAEGLIDYLCTDETYGYGINQKKMSRAEVLKLVNIRYAISLNSYQQWLSTTLAEDVSDETVADIMEHADTLPGVNIEEISMRRYTDSYCFANMIGYTGQISQEEYDALSKKEQENYSLTDTVGKSGLEQVMDSYLKGKKGSETLYVNNVGRVIDREKTKEEKAGNDLYLTIDADLQKAAYHIIEQELAGILLSKIQNTLDFDRTKVDDGSDVIIPIGDVYNAFIDNEMLDMTHFQEEDAGAAEKEIASAFAERKEQVLKELTDILSDPDASAYKDAGKEQQAYQSYIVNTVLNQNSGILMSDAIDTGDETYQAWREKETINIYTYLNYAISQNWINTSLLKDYVPSEGEYSSSGEIYQAILAYVLDQIGNDTEFDKLVYQYMIKAGSVTGRQLCMALYEQGVLSMDEGLYNALNSGEMEAYDFVRARIQALELTPGQLGLEPCTGSFVMTDPDSGEVLACVSYPGYDNNRLANTMDSNYFSKLAKDNASPMYNTATQERTAPGSTYKPLVSIAGLTEGLIDTGTYFNCTGEYDKVEPPPRCWIYPNAHGSLAVEGAIQNSCNCFFYEVGYQMSIERSGPDEDGDGKADNVTFSSDRGTDTLAKYAKAFGLGETSGLEIPESDPQISDETSVLSAIGQGNNNYTTSQLARYITAVANEGTVYNLSLLDKVVSVDGKTVKDFTPEVKNSLTDVSASSWTAVHNGMRNVIKVAQAQVFAKLNASGVEVSGKTGTAQQSKTHPDHALFVGFAQSSDPEVAFAIRIANGYSSTYAAEVGNDVMEYYYQITPEEELITGTASEIAVSTTGD</sequence>
<dbReference type="InterPro" id="IPR036138">
    <property type="entry name" value="PBP_dimer_sf"/>
</dbReference>
<keyword evidence="8" id="KW-1133">Transmembrane helix</keyword>
<dbReference type="InterPro" id="IPR005311">
    <property type="entry name" value="PBP_dimer"/>
</dbReference>
<dbReference type="Gene3D" id="3.40.710.10">
    <property type="entry name" value="DD-peptidase/beta-lactamase superfamily"/>
    <property type="match status" value="1"/>
</dbReference>
<comment type="similarity">
    <text evidence="3">Belongs to the transpeptidase family.</text>
</comment>
<dbReference type="Pfam" id="PF03717">
    <property type="entry name" value="PBP_dimer"/>
    <property type="match status" value="1"/>
</dbReference>
<gene>
    <name evidence="13" type="ORF">H6A13_02520</name>
</gene>
<dbReference type="PANTHER" id="PTHR30627:SF2">
    <property type="entry name" value="PEPTIDOGLYCAN D,D-TRANSPEPTIDASE MRDA"/>
    <property type="match status" value="1"/>
</dbReference>
<evidence type="ECO:0000259" key="12">
    <source>
        <dbReference type="Pfam" id="PF03717"/>
    </source>
</evidence>
<keyword evidence="7" id="KW-0573">Peptidoglycan synthesis</keyword>
<keyword evidence="4" id="KW-1003">Cell membrane</keyword>
<proteinExistence type="inferred from homology"/>
<dbReference type="SUPFAM" id="SSF56519">
    <property type="entry name" value="Penicillin binding protein dimerisation domain"/>
    <property type="match status" value="1"/>
</dbReference>
<dbReference type="InterPro" id="IPR050515">
    <property type="entry name" value="Beta-lactam/transpept"/>
</dbReference>
<evidence type="ECO:0000256" key="10">
    <source>
        <dbReference type="ARBA" id="ARBA00023316"/>
    </source>
</evidence>
<feature type="domain" description="Penicillin-binding protein dimerisation" evidence="12">
    <location>
        <begin position="34"/>
        <end position="291"/>
    </location>
</feature>
<evidence type="ECO:0000256" key="7">
    <source>
        <dbReference type="ARBA" id="ARBA00022984"/>
    </source>
</evidence>
<dbReference type="GO" id="GO:0071555">
    <property type="term" value="P:cell wall organization"/>
    <property type="evidence" value="ECO:0007669"/>
    <property type="project" value="UniProtKB-KW"/>
</dbReference>
<keyword evidence="6" id="KW-0133">Cell shape</keyword>
<dbReference type="GO" id="GO:0009252">
    <property type="term" value="P:peptidoglycan biosynthetic process"/>
    <property type="evidence" value="ECO:0007669"/>
    <property type="project" value="UniProtKB-KW"/>
</dbReference>
<protein>
    <submittedName>
        <fullName evidence="13">Penicillin-binding protein</fullName>
    </submittedName>
</protein>
<evidence type="ECO:0000256" key="1">
    <source>
        <dbReference type="ARBA" id="ARBA00004167"/>
    </source>
</evidence>
<dbReference type="Proteomes" id="UP000713880">
    <property type="component" value="Unassembled WGS sequence"/>
</dbReference>
<evidence type="ECO:0000256" key="3">
    <source>
        <dbReference type="ARBA" id="ARBA00007171"/>
    </source>
</evidence>
<name>A0A938X1H2_9CLOT</name>
<evidence type="ECO:0000259" key="11">
    <source>
        <dbReference type="Pfam" id="PF00905"/>
    </source>
</evidence>
<evidence type="ECO:0000256" key="4">
    <source>
        <dbReference type="ARBA" id="ARBA00022475"/>
    </source>
</evidence>
<dbReference type="Pfam" id="PF00905">
    <property type="entry name" value="Transpeptidase"/>
    <property type="match status" value="1"/>
</dbReference>
<dbReference type="SUPFAM" id="SSF56601">
    <property type="entry name" value="beta-lactamase/transpeptidase-like"/>
    <property type="match status" value="1"/>
</dbReference>
<evidence type="ECO:0000313" key="14">
    <source>
        <dbReference type="Proteomes" id="UP000713880"/>
    </source>
</evidence>
<evidence type="ECO:0000256" key="9">
    <source>
        <dbReference type="ARBA" id="ARBA00023136"/>
    </source>
</evidence>
<dbReference type="AlphaFoldDB" id="A0A938X1H2"/>
<dbReference type="Gene3D" id="3.90.1310.10">
    <property type="entry name" value="Penicillin-binding protein 2a (Domain 2)"/>
    <property type="match status" value="2"/>
</dbReference>
<dbReference type="GO" id="GO:0005886">
    <property type="term" value="C:plasma membrane"/>
    <property type="evidence" value="ECO:0007669"/>
    <property type="project" value="UniProtKB-SubCell"/>
</dbReference>
<reference evidence="13" key="2">
    <citation type="journal article" date="2021" name="Sci. Rep.">
        <title>The distribution of antibiotic resistance genes in chicken gut microbiota commensals.</title>
        <authorList>
            <person name="Juricova H."/>
            <person name="Matiasovicova J."/>
            <person name="Kubasova T."/>
            <person name="Cejkova D."/>
            <person name="Rychlik I."/>
        </authorList>
    </citation>
    <scope>NUCLEOTIDE SEQUENCE</scope>
    <source>
        <strain evidence="13">An420c</strain>
    </source>
</reference>
<comment type="subcellular location">
    <subcellularLocation>
        <location evidence="2">Cell membrane</location>
    </subcellularLocation>
    <subcellularLocation>
        <location evidence="1">Membrane</location>
        <topology evidence="1">Single-pass membrane protein</topology>
    </subcellularLocation>
</comment>
<feature type="domain" description="Penicillin-binding protein transpeptidase" evidence="11">
    <location>
        <begin position="581"/>
        <end position="915"/>
    </location>
</feature>
<evidence type="ECO:0000256" key="6">
    <source>
        <dbReference type="ARBA" id="ARBA00022960"/>
    </source>
</evidence>
<dbReference type="PANTHER" id="PTHR30627">
    <property type="entry name" value="PEPTIDOGLYCAN D,D-TRANSPEPTIDASE"/>
    <property type="match status" value="1"/>
</dbReference>
<keyword evidence="9" id="KW-0472">Membrane</keyword>
<comment type="caution">
    <text evidence="13">The sequence shown here is derived from an EMBL/GenBank/DDBJ whole genome shotgun (WGS) entry which is preliminary data.</text>
</comment>
<dbReference type="EMBL" id="JACJLV010000005">
    <property type="protein sequence ID" value="MBM6825980.1"/>
    <property type="molecule type" value="Genomic_DNA"/>
</dbReference>
<evidence type="ECO:0000256" key="2">
    <source>
        <dbReference type="ARBA" id="ARBA00004236"/>
    </source>
</evidence>